<evidence type="ECO:0000256" key="2">
    <source>
        <dbReference type="SAM" id="Phobius"/>
    </source>
</evidence>
<protein>
    <submittedName>
        <fullName evidence="3">Uncharacterized protein</fullName>
    </submittedName>
</protein>
<reference evidence="3" key="1">
    <citation type="submission" date="2021-07" db="EMBL/GenBank/DDBJ databases">
        <authorList>
            <person name="Branca A.L. A."/>
        </authorList>
    </citation>
    <scope>NUCLEOTIDE SEQUENCE</scope>
</reference>
<sequence>MSTMPSLPYTLAGASLLSTFIVTILNGICFATSQASADVVTIILSAMGCLALITLGVLHHKNIQRGRVPYTYLTGGYLLIAAVASAGAMALSPQGTVFVTRSVFWALSVFIQGLYCGYITTALFQAHSSPEWPRSYSHELKDMPESPTLIPAPPRVCDLSELFEPKRTSLRKYPRRSSRYSDATLCPYEKSETKNNSIDTTSTHSPPSPTDKTTPARPLRGSNSIRSMSSSRRNAPTPLSLDSAVGPLPSPSATLVDSPTTKPVSNPNSTWEYNPFRENNIHPLFRSNSPCPSPTLNPGTVVKASPSAGQTIPAGTITRMRSARSLRESRTPSPLEERKSVRYDLNESPYEK</sequence>
<feature type="compositionally biased region" description="Low complexity" evidence="1">
    <location>
        <begin position="197"/>
        <end position="233"/>
    </location>
</feature>
<keyword evidence="2" id="KW-0812">Transmembrane</keyword>
<evidence type="ECO:0000313" key="3">
    <source>
        <dbReference type="EMBL" id="CAG8211092.1"/>
    </source>
</evidence>
<dbReference type="Proteomes" id="UP001153618">
    <property type="component" value="Unassembled WGS sequence"/>
</dbReference>
<feature type="transmembrane region" description="Helical" evidence="2">
    <location>
        <begin position="70"/>
        <end position="91"/>
    </location>
</feature>
<proteinExistence type="predicted"/>
<keyword evidence="2" id="KW-1133">Transmembrane helix</keyword>
<feature type="region of interest" description="Disordered" evidence="1">
    <location>
        <begin position="184"/>
        <end position="273"/>
    </location>
</feature>
<feature type="transmembrane region" description="Helical" evidence="2">
    <location>
        <begin position="103"/>
        <end position="124"/>
    </location>
</feature>
<gene>
    <name evidence="3" type="ORF">POLS_LOCUS7820</name>
</gene>
<feature type="compositionally biased region" description="Basic and acidic residues" evidence="1">
    <location>
        <begin position="325"/>
        <end position="352"/>
    </location>
</feature>
<keyword evidence="2" id="KW-0472">Membrane</keyword>
<feature type="transmembrane region" description="Helical" evidence="2">
    <location>
        <begin position="7"/>
        <end position="33"/>
    </location>
</feature>
<organism evidence="3 4">
    <name type="scientific">Penicillium olsonii</name>
    <dbReference type="NCBI Taxonomy" id="99116"/>
    <lineage>
        <taxon>Eukaryota</taxon>
        <taxon>Fungi</taxon>
        <taxon>Dikarya</taxon>
        <taxon>Ascomycota</taxon>
        <taxon>Pezizomycotina</taxon>
        <taxon>Eurotiomycetes</taxon>
        <taxon>Eurotiomycetidae</taxon>
        <taxon>Eurotiales</taxon>
        <taxon>Aspergillaceae</taxon>
        <taxon>Penicillium</taxon>
    </lineage>
</organism>
<feature type="transmembrane region" description="Helical" evidence="2">
    <location>
        <begin position="39"/>
        <end position="58"/>
    </location>
</feature>
<dbReference type="AlphaFoldDB" id="A0A9W4N0P9"/>
<keyword evidence="4" id="KW-1185">Reference proteome</keyword>
<dbReference type="OrthoDB" id="4188781at2759"/>
<feature type="compositionally biased region" description="Polar residues" evidence="1">
    <location>
        <begin position="251"/>
        <end position="272"/>
    </location>
</feature>
<name>A0A9W4N0P9_PENOL</name>
<accession>A0A9W4N0P9</accession>
<evidence type="ECO:0000313" key="4">
    <source>
        <dbReference type="Proteomes" id="UP001153618"/>
    </source>
</evidence>
<comment type="caution">
    <text evidence="3">The sequence shown here is derived from an EMBL/GenBank/DDBJ whole genome shotgun (WGS) entry which is preliminary data.</text>
</comment>
<feature type="region of interest" description="Disordered" evidence="1">
    <location>
        <begin position="305"/>
        <end position="352"/>
    </location>
</feature>
<dbReference type="EMBL" id="CAJVOS010000049">
    <property type="protein sequence ID" value="CAG8211092.1"/>
    <property type="molecule type" value="Genomic_DNA"/>
</dbReference>
<evidence type="ECO:0000256" key="1">
    <source>
        <dbReference type="SAM" id="MobiDB-lite"/>
    </source>
</evidence>